<gene>
    <name evidence="2" type="ORF">AMECASPLE_009976</name>
</gene>
<reference evidence="2 3" key="1">
    <citation type="submission" date="2021-06" db="EMBL/GenBank/DDBJ databases">
        <authorList>
            <person name="Palmer J.M."/>
        </authorList>
    </citation>
    <scope>NUCLEOTIDE SEQUENCE [LARGE SCALE GENOMIC DNA]</scope>
    <source>
        <strain evidence="2 3">AS_MEX2019</strain>
        <tissue evidence="2">Muscle</tissue>
    </source>
</reference>
<evidence type="ECO:0000313" key="3">
    <source>
        <dbReference type="Proteomes" id="UP001469553"/>
    </source>
</evidence>
<keyword evidence="3" id="KW-1185">Reference proteome</keyword>
<sequence length="108" mass="12038">MESSGCCVSGLRGLLENKQHHEDQGTQQKGPCSTHHLDMKRGWTDCRPTKTRRSTIKEQHCSIQESQKWQQHQNQGLKKAQQADKEGWLCSGDSSGTSGDHCAKTDSS</sequence>
<organism evidence="2 3">
    <name type="scientific">Ameca splendens</name>
    <dbReference type="NCBI Taxonomy" id="208324"/>
    <lineage>
        <taxon>Eukaryota</taxon>
        <taxon>Metazoa</taxon>
        <taxon>Chordata</taxon>
        <taxon>Craniata</taxon>
        <taxon>Vertebrata</taxon>
        <taxon>Euteleostomi</taxon>
        <taxon>Actinopterygii</taxon>
        <taxon>Neopterygii</taxon>
        <taxon>Teleostei</taxon>
        <taxon>Neoteleostei</taxon>
        <taxon>Acanthomorphata</taxon>
        <taxon>Ovalentaria</taxon>
        <taxon>Atherinomorphae</taxon>
        <taxon>Cyprinodontiformes</taxon>
        <taxon>Goodeidae</taxon>
        <taxon>Ameca</taxon>
    </lineage>
</organism>
<feature type="compositionally biased region" description="Polar residues" evidence="1">
    <location>
        <begin position="61"/>
        <end position="76"/>
    </location>
</feature>
<accession>A0ABV0ZXH5</accession>
<evidence type="ECO:0000313" key="2">
    <source>
        <dbReference type="EMBL" id="MEQ2310532.1"/>
    </source>
</evidence>
<dbReference type="EMBL" id="JAHRIP010075805">
    <property type="protein sequence ID" value="MEQ2310532.1"/>
    <property type="molecule type" value="Genomic_DNA"/>
</dbReference>
<protein>
    <submittedName>
        <fullName evidence="2">Uncharacterized protein</fullName>
    </submittedName>
</protein>
<evidence type="ECO:0000256" key="1">
    <source>
        <dbReference type="SAM" id="MobiDB-lite"/>
    </source>
</evidence>
<feature type="region of interest" description="Disordered" evidence="1">
    <location>
        <begin position="17"/>
        <end position="37"/>
    </location>
</feature>
<proteinExistence type="predicted"/>
<feature type="region of interest" description="Disordered" evidence="1">
    <location>
        <begin position="57"/>
        <end position="108"/>
    </location>
</feature>
<name>A0ABV0ZXH5_9TELE</name>
<dbReference type="Proteomes" id="UP001469553">
    <property type="component" value="Unassembled WGS sequence"/>
</dbReference>
<comment type="caution">
    <text evidence="2">The sequence shown here is derived from an EMBL/GenBank/DDBJ whole genome shotgun (WGS) entry which is preliminary data.</text>
</comment>